<comment type="caution">
    <text evidence="2">The sequence shown here is derived from an EMBL/GenBank/DDBJ whole genome shotgun (WGS) entry which is preliminary data.</text>
</comment>
<dbReference type="EMBL" id="JBHSOD010000008">
    <property type="protein sequence ID" value="MFC5885265.1"/>
    <property type="molecule type" value="Genomic_DNA"/>
</dbReference>
<dbReference type="RefSeq" id="WP_313761975.1">
    <property type="nucleotide sequence ID" value="NZ_BAAAVH010000077.1"/>
</dbReference>
<dbReference type="InterPro" id="IPR007560">
    <property type="entry name" value="Restrct_endonuc_IV_Mrr"/>
</dbReference>
<protein>
    <submittedName>
        <fullName evidence="2">Restriction endonuclease</fullName>
        <ecNumber evidence="2">3.1.21.-</ecNumber>
    </submittedName>
</protein>
<dbReference type="Gene3D" id="3.40.1350.10">
    <property type="match status" value="1"/>
</dbReference>
<organism evidence="2 3">
    <name type="scientific">Kitasatospora aburaviensis</name>
    <dbReference type="NCBI Taxonomy" id="67265"/>
    <lineage>
        <taxon>Bacteria</taxon>
        <taxon>Bacillati</taxon>
        <taxon>Actinomycetota</taxon>
        <taxon>Actinomycetes</taxon>
        <taxon>Kitasatosporales</taxon>
        <taxon>Streptomycetaceae</taxon>
        <taxon>Kitasatospora</taxon>
    </lineage>
</organism>
<dbReference type="Pfam" id="PF04471">
    <property type="entry name" value="Mrr_cat"/>
    <property type="match status" value="1"/>
</dbReference>
<dbReference type="InterPro" id="IPR011335">
    <property type="entry name" value="Restrct_endonuc-II-like"/>
</dbReference>
<dbReference type="EC" id="3.1.21.-" evidence="2"/>
<evidence type="ECO:0000313" key="3">
    <source>
        <dbReference type="Proteomes" id="UP001596067"/>
    </source>
</evidence>
<gene>
    <name evidence="2" type="ORF">ACFP0N_09800</name>
</gene>
<evidence type="ECO:0000259" key="1">
    <source>
        <dbReference type="Pfam" id="PF04471"/>
    </source>
</evidence>
<dbReference type="GO" id="GO:0004519">
    <property type="term" value="F:endonuclease activity"/>
    <property type="evidence" value="ECO:0007669"/>
    <property type="project" value="UniProtKB-KW"/>
</dbReference>
<dbReference type="SUPFAM" id="SSF52980">
    <property type="entry name" value="Restriction endonuclease-like"/>
    <property type="match status" value="1"/>
</dbReference>
<accession>A0ABW1EUI0</accession>
<name>A0ABW1EUI0_9ACTN</name>
<feature type="domain" description="Restriction endonuclease type IV Mrr" evidence="1">
    <location>
        <begin position="8"/>
        <end position="102"/>
    </location>
</feature>
<keyword evidence="3" id="KW-1185">Reference proteome</keyword>
<sequence>MDSFDLGRLTDHDFELVCRDLFGELLGVPLELFPRGRDRGIDLRHTDAAGASTVVQCKHWQRGDQNGLIRRLVREELPKVAQLKPDRYVVATTVGLTVDGKERLRDAFDPFIRSTGDGYGGRQ</sequence>
<keyword evidence="2" id="KW-0255">Endonuclease</keyword>
<proteinExistence type="predicted"/>
<dbReference type="InterPro" id="IPR011856">
    <property type="entry name" value="tRNA_endonuc-like_dom_sf"/>
</dbReference>
<keyword evidence="2" id="KW-0378">Hydrolase</keyword>
<reference evidence="3" key="1">
    <citation type="journal article" date="2019" name="Int. J. Syst. Evol. Microbiol.">
        <title>The Global Catalogue of Microorganisms (GCM) 10K type strain sequencing project: providing services to taxonomists for standard genome sequencing and annotation.</title>
        <authorList>
            <consortium name="The Broad Institute Genomics Platform"/>
            <consortium name="The Broad Institute Genome Sequencing Center for Infectious Disease"/>
            <person name="Wu L."/>
            <person name="Ma J."/>
        </authorList>
    </citation>
    <scope>NUCLEOTIDE SEQUENCE [LARGE SCALE GENOMIC DNA]</scope>
    <source>
        <strain evidence="3">CGMCC 4.1469</strain>
    </source>
</reference>
<dbReference type="GO" id="GO:0016787">
    <property type="term" value="F:hydrolase activity"/>
    <property type="evidence" value="ECO:0007669"/>
    <property type="project" value="UniProtKB-KW"/>
</dbReference>
<evidence type="ECO:0000313" key="2">
    <source>
        <dbReference type="EMBL" id="MFC5885265.1"/>
    </source>
</evidence>
<dbReference type="Proteomes" id="UP001596067">
    <property type="component" value="Unassembled WGS sequence"/>
</dbReference>
<keyword evidence="2" id="KW-0540">Nuclease</keyword>